<accession>A0A0Q2RE70</accession>
<reference evidence="2 4" key="1">
    <citation type="submission" date="2015-08" db="EMBL/GenBank/DDBJ databases">
        <title>Thermococcus thioreducens DSM 14981 genome sequencing.</title>
        <authorList>
            <person name="Hong S.-J."/>
            <person name="Kim M.-C."/>
            <person name="Shin J.-H."/>
        </authorList>
    </citation>
    <scope>NUCLEOTIDE SEQUENCE [LARGE SCALE GENOMIC DNA]</scope>
    <source>
        <strain evidence="2 4">DSM 14981</strain>
    </source>
</reference>
<dbReference type="EMBL" id="LIXN01000009">
    <property type="protein sequence ID" value="KQH82270.1"/>
    <property type="molecule type" value="Genomic_DNA"/>
</dbReference>
<dbReference type="GeneID" id="33334327"/>
<evidence type="ECO:0000313" key="6">
    <source>
        <dbReference type="Proteomes" id="UP000250136"/>
    </source>
</evidence>
<proteinExistence type="predicted"/>
<reference evidence="5" key="4">
    <citation type="submission" date="2016-10" db="EMBL/GenBank/DDBJ databases">
        <authorList>
            <person name="Varghese N."/>
            <person name="Submissions S."/>
        </authorList>
    </citation>
    <scope>NUCLEOTIDE SEQUENCE [LARGE SCALE GENOMIC DNA]</scope>
    <source>
        <strain evidence="5">OGL-20</strain>
    </source>
</reference>
<protein>
    <submittedName>
        <fullName evidence="2">Uncharacterized protein</fullName>
    </submittedName>
</protein>
<gene>
    <name evidence="1" type="ORF">A3L14_07845</name>
    <name evidence="2" type="ORF">AMR53_06600</name>
    <name evidence="3" type="ORF">SAMN05216170_0376</name>
</gene>
<dbReference type="RefSeq" id="WP_055429500.1">
    <property type="nucleotide sequence ID" value="NZ_CP015105.1"/>
</dbReference>
<organism evidence="2 4">
    <name type="scientific">Thermococcus thioreducens</name>
    <dbReference type="NCBI Taxonomy" id="277988"/>
    <lineage>
        <taxon>Archaea</taxon>
        <taxon>Methanobacteriati</taxon>
        <taxon>Methanobacteriota</taxon>
        <taxon>Thermococci</taxon>
        <taxon>Thermococcales</taxon>
        <taxon>Thermococcaceae</taxon>
        <taxon>Thermococcus</taxon>
    </lineage>
</organism>
<sequence length="400" mass="44808">MRHGIVWFVIGVLVGSLFLVSGTPTLDTRSGISEGNNIPAIKEIQFRKIVLPNHTAFVIFGSPERPLAPEDIANRIQKAIESLPTSGRYKVYALPLEVPGTKIVGYSIKVSPEGRVNIKIQRITEDYSGDIAKLYQELEMWARSPMTFGNDIRTFKEAGIPENMEAKATAITGKDIIMPTGTSEPYWYDFGPIEDETLSPPAGNVYVKVHYRALKNDPDPSREYFMVSGAVSSDGAYFKSEQGYSLYPLNPDYCCYRTKKGVITQYWNLEPSLNPQLGEIAPGSTQYGYKSIQVQLGAYGVGVSFNVEVPKYKMVPVSDSSQELVKWYLYFDPNSDNAKYTFSTMAGSVASFDELALHDGNWHKIVQVQYDVTFEASIPDYWYFDSKTVSVGWIWMIKVG</sequence>
<dbReference type="KEGG" id="ttd:A3L14_07845"/>
<evidence type="ECO:0000313" key="5">
    <source>
        <dbReference type="Proteomes" id="UP000182125"/>
    </source>
</evidence>
<dbReference type="EMBL" id="CP015105">
    <property type="protein sequence ID" value="ASJ12801.1"/>
    <property type="molecule type" value="Genomic_DNA"/>
</dbReference>
<evidence type="ECO:0000313" key="2">
    <source>
        <dbReference type="EMBL" id="KQH82270.1"/>
    </source>
</evidence>
<name>A0A0Q2RE70_9EURY</name>
<dbReference type="OrthoDB" id="102376at2157"/>
<dbReference type="Proteomes" id="UP000250136">
    <property type="component" value="Chromosome"/>
</dbReference>
<evidence type="ECO:0000313" key="4">
    <source>
        <dbReference type="Proteomes" id="UP000051862"/>
    </source>
</evidence>
<dbReference type="PATRIC" id="fig|277988.4.peg.1389"/>
<evidence type="ECO:0000313" key="3">
    <source>
        <dbReference type="EMBL" id="SEV85034.1"/>
    </source>
</evidence>
<dbReference type="Proteomes" id="UP000182125">
    <property type="component" value="Unassembled WGS sequence"/>
</dbReference>
<keyword evidence="6" id="KW-1185">Reference proteome</keyword>
<reference evidence="1 6" key="2">
    <citation type="submission" date="2016-04" db="EMBL/GenBank/DDBJ databases">
        <title>Complete genome sequence of Thermococcus thioreducens type strain OGL-20P.</title>
        <authorList>
            <person name="Oger P.M."/>
        </authorList>
    </citation>
    <scope>NUCLEOTIDE SEQUENCE [LARGE SCALE GENOMIC DNA]</scope>
    <source>
        <strain evidence="1 6">OGL-20P</strain>
    </source>
</reference>
<evidence type="ECO:0000313" key="1">
    <source>
        <dbReference type="EMBL" id="ASJ12801.1"/>
    </source>
</evidence>
<dbReference type="EMBL" id="FOIW01000001">
    <property type="protein sequence ID" value="SEV85034.1"/>
    <property type="molecule type" value="Genomic_DNA"/>
</dbReference>
<reference evidence="3" key="3">
    <citation type="submission" date="2016-10" db="EMBL/GenBank/DDBJ databases">
        <authorList>
            <person name="de Groot N.N."/>
        </authorList>
    </citation>
    <scope>NUCLEOTIDE SEQUENCE [LARGE SCALE GENOMIC DNA]</scope>
    <source>
        <strain evidence="3">OGL-20</strain>
    </source>
</reference>
<dbReference type="AlphaFoldDB" id="A0A0Q2RE70"/>
<dbReference type="Proteomes" id="UP000051862">
    <property type="component" value="Unassembled WGS sequence"/>
</dbReference>